<comment type="caution">
    <text evidence="1">The sequence shown here is derived from an EMBL/GenBank/DDBJ whole genome shotgun (WGS) entry which is preliminary data.</text>
</comment>
<dbReference type="EMBL" id="JBCEVZ010000006">
    <property type="protein sequence ID" value="MEL5993462.1"/>
    <property type="molecule type" value="Genomic_DNA"/>
</dbReference>
<protein>
    <submittedName>
        <fullName evidence="1">Uncharacterized protein</fullName>
    </submittedName>
</protein>
<dbReference type="Proteomes" id="UP001479606">
    <property type="component" value="Unassembled WGS sequence"/>
</dbReference>
<organism evidence="1 2">
    <name type="scientific">Hymenobacter segetis</name>
    <dbReference type="NCBI Taxonomy" id="2025509"/>
    <lineage>
        <taxon>Bacteria</taxon>
        <taxon>Pseudomonadati</taxon>
        <taxon>Bacteroidota</taxon>
        <taxon>Cytophagia</taxon>
        <taxon>Cytophagales</taxon>
        <taxon>Hymenobacteraceae</taxon>
        <taxon>Hymenobacter</taxon>
    </lineage>
</organism>
<proteinExistence type="predicted"/>
<accession>A0ABU9LRZ7</accession>
<sequence length="139" mass="14645">MAADVNLLTTKADCDQALTSLTKEKGTYAHRDYNQTYADTQATDRATTVAAQLAKATDDVAHYTTEAARTGLTEGEKRAAQRALIAATARKANLELSNSAVSGPTAYLADVDADQIDAQIATLDASIKAVEDRKAALPS</sequence>
<dbReference type="RefSeq" id="WP_342296311.1">
    <property type="nucleotide sequence ID" value="NZ_JBCEVZ010000006.1"/>
</dbReference>
<keyword evidence="2" id="KW-1185">Reference proteome</keyword>
<reference evidence="1 2" key="1">
    <citation type="journal article" date="2018" name="Arch. Microbiol.">
        <title>Hymenobacter segetis sp. nov., isolated from soil.</title>
        <authorList>
            <person name="Ten L.N."/>
            <person name="Lim S.J."/>
            <person name="Kim B.O."/>
            <person name="Kang I.K."/>
            <person name="Jung H.Y."/>
        </authorList>
    </citation>
    <scope>NUCLEOTIDE SEQUENCE [LARGE SCALE GENOMIC DNA]</scope>
    <source>
        <strain evidence="1 2">S7-3-11</strain>
    </source>
</reference>
<name>A0ABU9LRZ7_9BACT</name>
<gene>
    <name evidence="1" type="ORF">AAFH49_04525</name>
</gene>
<evidence type="ECO:0000313" key="1">
    <source>
        <dbReference type="EMBL" id="MEL5993462.1"/>
    </source>
</evidence>
<evidence type="ECO:0000313" key="2">
    <source>
        <dbReference type="Proteomes" id="UP001479606"/>
    </source>
</evidence>